<sequence length="330" mass="36249">MPLSRQQRGVQYDVFNGDADGICALHQLRLTRPAPEARLITGVKRDIALLRRLQDATNSSITVLDISLDSNRTDLLRLLDAGNEVLYIDHHYADTIPTAVNLTAHIDPAPDRCTSLIVDGLLQGAHRSWALCGAFGDNLHAVAEQLASASGLSQQETTILREIGELLNYNGYGNDLQDLYFAPDQLYQSIATYPSPFAFYEQSQTLKTLKAGFANDMAMALDQPVFSQSGANRIYRLPYSPWARRISGVFANLKARENPHGAHALITENGDGFLRISVRAPLADRRDADTLCRQFPSGGGRAAAAGINSLAEDDLNRFVTAFNHIYQHPS</sequence>
<protein>
    <recommendedName>
        <fullName evidence="3">Acetyltransferase</fullName>
    </recommendedName>
</protein>
<dbReference type="EMBL" id="AP025516">
    <property type="protein sequence ID" value="BDD88018.1"/>
    <property type="molecule type" value="Genomic_DNA"/>
</dbReference>
<dbReference type="RefSeq" id="WP_284151409.1">
    <property type="nucleotide sequence ID" value="NZ_AP025516.1"/>
</dbReference>
<dbReference type="Proteomes" id="UP000830055">
    <property type="component" value="Chromosome"/>
</dbReference>
<name>A0ABM7WAQ4_9BACT</name>
<organism evidence="1 2">
    <name type="scientific">Desulfofustis limnaeus</name>
    <dbReference type="NCBI Taxonomy" id="2740163"/>
    <lineage>
        <taxon>Bacteria</taxon>
        <taxon>Pseudomonadati</taxon>
        <taxon>Thermodesulfobacteriota</taxon>
        <taxon>Desulfobulbia</taxon>
        <taxon>Desulfobulbales</taxon>
        <taxon>Desulfocapsaceae</taxon>
        <taxon>Desulfofustis</taxon>
    </lineage>
</organism>
<evidence type="ECO:0000313" key="2">
    <source>
        <dbReference type="Proteomes" id="UP000830055"/>
    </source>
</evidence>
<accession>A0ABM7WAQ4</accession>
<gene>
    <name evidence="1" type="ORF">DPPLL_23830</name>
</gene>
<evidence type="ECO:0000313" key="1">
    <source>
        <dbReference type="EMBL" id="BDD88018.1"/>
    </source>
</evidence>
<keyword evidence="2" id="KW-1185">Reference proteome</keyword>
<evidence type="ECO:0008006" key="3">
    <source>
        <dbReference type="Google" id="ProtNLM"/>
    </source>
</evidence>
<dbReference type="InterPro" id="IPR038763">
    <property type="entry name" value="DHH_sf"/>
</dbReference>
<dbReference type="SUPFAM" id="SSF64182">
    <property type="entry name" value="DHH phosphoesterases"/>
    <property type="match status" value="1"/>
</dbReference>
<reference evidence="1 2" key="1">
    <citation type="submission" date="2022-01" db="EMBL/GenBank/DDBJ databases">
        <title>Desulfofustis limnae sp. nov., a novel mesophilic sulfate-reducing bacterium isolated from marsh soil.</title>
        <authorList>
            <person name="Watanabe M."/>
            <person name="Takahashi A."/>
            <person name="Kojima H."/>
            <person name="Fukui M."/>
        </authorList>
    </citation>
    <scope>NUCLEOTIDE SEQUENCE [LARGE SCALE GENOMIC DNA]</scope>
    <source>
        <strain evidence="1 2">PPLL</strain>
    </source>
</reference>
<proteinExistence type="predicted"/>